<evidence type="ECO:0000313" key="2">
    <source>
        <dbReference type="Proteomes" id="UP000037035"/>
    </source>
</evidence>
<comment type="caution">
    <text evidence="1">The sequence shown here is derived from an EMBL/GenBank/DDBJ whole genome shotgun (WGS) entry which is preliminary data.</text>
</comment>
<dbReference type="AlphaFoldDB" id="A0A0L6VDP9"/>
<accession>A0A0L6VDP9</accession>
<sequence>MSSAAATAETHSYRLAYISSTAAARGGAGGKSDAWSPLGHSLVSNWICSNGYWVSPSLGDDRQRVDGEASSHQSSPGCRFGPLTGQHWAARDWCVSCLSVQVLEVILGRPFLFAFRAGLHYDLARREEILSMVDSQGVRFETTICQPSSGNWEERGRTLCCD</sequence>
<keyword evidence="2" id="KW-1185">Reference proteome</keyword>
<evidence type="ECO:0000313" key="1">
    <source>
        <dbReference type="EMBL" id="KNZ58834.1"/>
    </source>
</evidence>
<name>A0A0L6VDP9_9BASI</name>
<dbReference type="VEuPathDB" id="FungiDB:VP01_1851g2"/>
<dbReference type="EMBL" id="LAVV01006672">
    <property type="protein sequence ID" value="KNZ58834.1"/>
    <property type="molecule type" value="Genomic_DNA"/>
</dbReference>
<proteinExistence type="predicted"/>
<dbReference type="Proteomes" id="UP000037035">
    <property type="component" value="Unassembled WGS sequence"/>
</dbReference>
<protein>
    <submittedName>
        <fullName evidence="1">Uncharacterized protein</fullName>
    </submittedName>
</protein>
<organism evidence="1 2">
    <name type="scientific">Puccinia sorghi</name>
    <dbReference type="NCBI Taxonomy" id="27349"/>
    <lineage>
        <taxon>Eukaryota</taxon>
        <taxon>Fungi</taxon>
        <taxon>Dikarya</taxon>
        <taxon>Basidiomycota</taxon>
        <taxon>Pucciniomycotina</taxon>
        <taxon>Pucciniomycetes</taxon>
        <taxon>Pucciniales</taxon>
        <taxon>Pucciniaceae</taxon>
        <taxon>Puccinia</taxon>
    </lineage>
</organism>
<gene>
    <name evidence="1" type="ORF">VP01_1851g2</name>
</gene>
<reference evidence="1 2" key="1">
    <citation type="submission" date="2015-08" db="EMBL/GenBank/DDBJ databases">
        <title>Next Generation Sequencing and Analysis of the Genome of Puccinia sorghi L Schw, the Causal Agent of Maize Common Rust.</title>
        <authorList>
            <person name="Rochi L."/>
            <person name="Burguener G."/>
            <person name="Darino M."/>
            <person name="Turjanski A."/>
            <person name="Kreff E."/>
            <person name="Dieguez M.J."/>
            <person name="Sacco F."/>
        </authorList>
    </citation>
    <scope>NUCLEOTIDE SEQUENCE [LARGE SCALE GENOMIC DNA]</scope>
    <source>
        <strain evidence="1 2">RO10H11247</strain>
    </source>
</reference>